<evidence type="ECO:0000256" key="3">
    <source>
        <dbReference type="ARBA" id="ARBA00023125"/>
    </source>
</evidence>
<accession>A0A1I0FN96</accession>
<protein>
    <submittedName>
        <fullName evidence="5">Type I restriction enzyme, S subunit</fullName>
    </submittedName>
</protein>
<dbReference type="InterPro" id="IPR044946">
    <property type="entry name" value="Restrct_endonuc_typeI_TRD_sf"/>
</dbReference>
<reference evidence="5 6" key="1">
    <citation type="submission" date="2016-10" db="EMBL/GenBank/DDBJ databases">
        <authorList>
            <person name="de Groot N.N."/>
        </authorList>
    </citation>
    <scope>NUCLEOTIDE SEQUENCE [LARGE SCALE GENOMIC DNA]</scope>
    <source>
        <strain evidence="5 6">KH1P1</strain>
    </source>
</reference>
<dbReference type="GO" id="GO:0003677">
    <property type="term" value="F:DNA binding"/>
    <property type="evidence" value="ECO:0007669"/>
    <property type="project" value="UniProtKB-KW"/>
</dbReference>
<dbReference type="Proteomes" id="UP000199820">
    <property type="component" value="Unassembled WGS sequence"/>
</dbReference>
<dbReference type="RefSeq" id="WP_074649691.1">
    <property type="nucleotide sequence ID" value="NZ_FOIL01000027.1"/>
</dbReference>
<dbReference type="Pfam" id="PF01420">
    <property type="entry name" value="Methylase_S"/>
    <property type="match status" value="1"/>
</dbReference>
<dbReference type="EMBL" id="FOIL01000027">
    <property type="protein sequence ID" value="SET59827.1"/>
    <property type="molecule type" value="Genomic_DNA"/>
</dbReference>
<evidence type="ECO:0000259" key="4">
    <source>
        <dbReference type="Pfam" id="PF01420"/>
    </source>
</evidence>
<organism evidence="5 6">
    <name type="scientific">[Clostridium] aminophilum</name>
    <dbReference type="NCBI Taxonomy" id="1526"/>
    <lineage>
        <taxon>Bacteria</taxon>
        <taxon>Bacillati</taxon>
        <taxon>Bacillota</taxon>
        <taxon>Clostridia</taxon>
        <taxon>Lachnospirales</taxon>
        <taxon>Lachnospiraceae</taxon>
    </lineage>
</organism>
<dbReference type="PANTHER" id="PTHR30408:SF12">
    <property type="entry name" value="TYPE I RESTRICTION ENZYME MJAVIII SPECIFICITY SUBUNIT"/>
    <property type="match status" value="1"/>
</dbReference>
<proteinExistence type="inferred from homology"/>
<evidence type="ECO:0000313" key="6">
    <source>
        <dbReference type="Proteomes" id="UP000199820"/>
    </source>
</evidence>
<gene>
    <name evidence="5" type="ORF">SAMN04487771_10275</name>
</gene>
<evidence type="ECO:0000256" key="1">
    <source>
        <dbReference type="ARBA" id="ARBA00010923"/>
    </source>
</evidence>
<keyword evidence="6" id="KW-1185">Reference proteome</keyword>
<evidence type="ECO:0000313" key="5">
    <source>
        <dbReference type="EMBL" id="SET59827.1"/>
    </source>
</evidence>
<dbReference type="OrthoDB" id="9795776at2"/>
<keyword evidence="2" id="KW-0680">Restriction system</keyword>
<comment type="similarity">
    <text evidence="1">Belongs to the type-I restriction system S methylase family.</text>
</comment>
<dbReference type="SUPFAM" id="SSF116734">
    <property type="entry name" value="DNA methylase specificity domain"/>
    <property type="match status" value="2"/>
</dbReference>
<sequence>MREMKDSGISWIGLIPKGWNIYRNKNAFSCSKELVGKKFKETQLLSLTTKGIKLKDINNPEGKLPESFDTYQYVKKDEIVMCLFDLDCSAVFSGRSPYDGMISPAYKVLTCTTKMVPAYADYWFTYISYDRKFNHYAKNIRYTLNYEEFASLPMLFPSVEEQHRIADYLDKKCAKIDAIIEKQQEIIEKLKEYKISVITETVTKGITTSAVLKKCEVPGVETIPESWEVKKLKHFTEVISKGTTPSTVGRDINDEGPVRFFKAENIQNNRVCKKPEFFIDEETNDFLNRSQLTDRDILFVIAGATIGKTAIISDDCLPANTNQAVSFIRINDKRNRKYVWYSLQSLHMKTMLAVKATQAAQPNLAMEDLGNYPIFLPTKAEMERIIDYLDKKCDVIDETIISKSRIIEKFQEYKQSLIYEAVTGKREV</sequence>
<dbReference type="InterPro" id="IPR000055">
    <property type="entry name" value="Restrct_endonuc_typeI_TRD"/>
</dbReference>
<feature type="domain" description="Type I restriction modification DNA specificity" evidence="4">
    <location>
        <begin position="224"/>
        <end position="391"/>
    </location>
</feature>
<name>A0A1I0FN96_9FIRM</name>
<dbReference type="InterPro" id="IPR052021">
    <property type="entry name" value="Type-I_RS_S_subunit"/>
</dbReference>
<dbReference type="Gene3D" id="1.10.287.1120">
    <property type="entry name" value="Bipartite methylase S protein"/>
    <property type="match status" value="1"/>
</dbReference>
<dbReference type="GO" id="GO:0009307">
    <property type="term" value="P:DNA restriction-modification system"/>
    <property type="evidence" value="ECO:0007669"/>
    <property type="project" value="UniProtKB-KW"/>
</dbReference>
<evidence type="ECO:0000256" key="2">
    <source>
        <dbReference type="ARBA" id="ARBA00022747"/>
    </source>
</evidence>
<keyword evidence="3" id="KW-0238">DNA-binding</keyword>
<dbReference type="Gene3D" id="3.90.220.20">
    <property type="entry name" value="DNA methylase specificity domains"/>
    <property type="match status" value="2"/>
</dbReference>
<dbReference type="PANTHER" id="PTHR30408">
    <property type="entry name" value="TYPE-1 RESTRICTION ENZYME ECOKI SPECIFICITY PROTEIN"/>
    <property type="match status" value="1"/>
</dbReference>
<dbReference type="AlphaFoldDB" id="A0A1I0FN96"/>